<feature type="region of interest" description="Disordered" evidence="9">
    <location>
        <begin position="1422"/>
        <end position="1572"/>
    </location>
</feature>
<comment type="caution">
    <text evidence="10">The sequence shown here is derived from an EMBL/GenBank/DDBJ whole genome shotgun (WGS) entry which is preliminary data.</text>
</comment>
<dbReference type="CDD" id="cd20404">
    <property type="entry name" value="Tudor_Agenet_AtEML-like"/>
    <property type="match status" value="1"/>
</dbReference>
<keyword evidence="7" id="KW-0131">Cell cycle</keyword>
<evidence type="ECO:0000256" key="6">
    <source>
        <dbReference type="ARBA" id="ARBA00023242"/>
    </source>
</evidence>
<dbReference type="EMBL" id="CM035416">
    <property type="protein sequence ID" value="KAH7425024.1"/>
    <property type="molecule type" value="Genomic_DNA"/>
</dbReference>
<dbReference type="PANTHER" id="PTHR12663:SF0">
    <property type="entry name" value="PRECOCIOUS DISSOCIATION OF SISTERS 5, ISOFORM A"/>
    <property type="match status" value="1"/>
</dbReference>
<feature type="compositionally biased region" description="Polar residues" evidence="9">
    <location>
        <begin position="1427"/>
        <end position="1437"/>
    </location>
</feature>
<dbReference type="PANTHER" id="PTHR12663">
    <property type="entry name" value="ANDROGEN INDUCED INHIBITOR OF PROLIFERATION AS3 / PDS5-RELATED"/>
    <property type="match status" value="1"/>
</dbReference>
<evidence type="ECO:0000256" key="8">
    <source>
        <dbReference type="ARBA" id="ARBA00058864"/>
    </source>
</evidence>
<keyword evidence="5" id="KW-0498">Mitosis</keyword>
<keyword evidence="11" id="KW-1185">Reference proteome</keyword>
<dbReference type="SUPFAM" id="SSF48371">
    <property type="entry name" value="ARM repeat"/>
    <property type="match status" value="1"/>
</dbReference>
<dbReference type="Gene3D" id="2.30.30.140">
    <property type="match status" value="1"/>
</dbReference>
<organism evidence="10 11">
    <name type="scientific">Ceratopteris richardii</name>
    <name type="common">Triangle waterfern</name>
    <dbReference type="NCBI Taxonomy" id="49495"/>
    <lineage>
        <taxon>Eukaryota</taxon>
        <taxon>Viridiplantae</taxon>
        <taxon>Streptophyta</taxon>
        <taxon>Embryophyta</taxon>
        <taxon>Tracheophyta</taxon>
        <taxon>Polypodiopsida</taxon>
        <taxon>Polypodiidae</taxon>
        <taxon>Polypodiales</taxon>
        <taxon>Pteridineae</taxon>
        <taxon>Pteridaceae</taxon>
        <taxon>Parkerioideae</taxon>
        <taxon>Ceratopteris</taxon>
    </lineage>
</organism>
<evidence type="ECO:0000256" key="9">
    <source>
        <dbReference type="SAM" id="MobiDB-lite"/>
    </source>
</evidence>
<feature type="compositionally biased region" description="Acidic residues" evidence="9">
    <location>
        <begin position="1496"/>
        <end position="1505"/>
    </location>
</feature>
<feature type="compositionally biased region" description="Basic and acidic residues" evidence="9">
    <location>
        <begin position="1269"/>
        <end position="1302"/>
    </location>
</feature>
<keyword evidence="4" id="KW-0677">Repeat</keyword>
<dbReference type="GO" id="GO:0006281">
    <property type="term" value="P:DNA repair"/>
    <property type="evidence" value="ECO:0007669"/>
    <property type="project" value="TreeGrafter"/>
</dbReference>
<name>A0A8T2TUG7_CERRI</name>
<dbReference type="GO" id="GO:0051301">
    <property type="term" value="P:cell division"/>
    <property type="evidence" value="ECO:0007669"/>
    <property type="project" value="UniProtKB-KW"/>
</dbReference>
<dbReference type="GO" id="GO:0007064">
    <property type="term" value="P:mitotic sister chromatid cohesion"/>
    <property type="evidence" value="ECO:0007669"/>
    <property type="project" value="InterPro"/>
</dbReference>
<evidence type="ECO:0000313" key="10">
    <source>
        <dbReference type="EMBL" id="KAH7425024.1"/>
    </source>
</evidence>
<dbReference type="InterPro" id="IPR016024">
    <property type="entry name" value="ARM-type_fold"/>
</dbReference>
<gene>
    <name evidence="10" type="ORF">KP509_11G037000</name>
</gene>
<dbReference type="GO" id="GO:0000785">
    <property type="term" value="C:chromatin"/>
    <property type="evidence" value="ECO:0007669"/>
    <property type="project" value="TreeGrafter"/>
</dbReference>
<feature type="compositionally biased region" description="Basic and acidic residues" evidence="9">
    <location>
        <begin position="1438"/>
        <end position="1463"/>
    </location>
</feature>
<dbReference type="GO" id="GO:0035825">
    <property type="term" value="P:homologous recombination"/>
    <property type="evidence" value="ECO:0007669"/>
    <property type="project" value="UniProtKB-ARBA"/>
</dbReference>
<dbReference type="Pfam" id="PF20168">
    <property type="entry name" value="PDS5"/>
    <property type="match status" value="1"/>
</dbReference>
<evidence type="ECO:0000256" key="2">
    <source>
        <dbReference type="ARBA" id="ARBA00006254"/>
    </source>
</evidence>
<dbReference type="GO" id="GO:0005634">
    <property type="term" value="C:nucleus"/>
    <property type="evidence" value="ECO:0007669"/>
    <property type="project" value="UniProtKB-SubCell"/>
</dbReference>
<dbReference type="InterPro" id="IPR039776">
    <property type="entry name" value="Pds5"/>
</dbReference>
<feature type="region of interest" description="Disordered" evidence="9">
    <location>
        <begin position="1172"/>
        <end position="1247"/>
    </location>
</feature>
<feature type="compositionally biased region" description="Polar residues" evidence="9">
    <location>
        <begin position="1193"/>
        <end position="1210"/>
    </location>
</feature>
<dbReference type="InterPro" id="IPR011989">
    <property type="entry name" value="ARM-like"/>
</dbReference>
<dbReference type="SUPFAM" id="SSF63748">
    <property type="entry name" value="Tudor/PWWP/MBT"/>
    <property type="match status" value="1"/>
</dbReference>
<reference evidence="10" key="1">
    <citation type="submission" date="2021-08" db="EMBL/GenBank/DDBJ databases">
        <title>WGS assembly of Ceratopteris richardii.</title>
        <authorList>
            <person name="Marchant D.B."/>
            <person name="Chen G."/>
            <person name="Jenkins J."/>
            <person name="Shu S."/>
            <person name="Leebens-Mack J."/>
            <person name="Grimwood J."/>
            <person name="Schmutz J."/>
            <person name="Soltis P."/>
            <person name="Soltis D."/>
            <person name="Chen Z.-H."/>
        </authorList>
    </citation>
    <scope>NUCLEOTIDE SEQUENCE</scope>
    <source>
        <strain evidence="10">Whitten #5841</strain>
        <tissue evidence="10">Leaf</tissue>
    </source>
</reference>
<accession>A0A8T2TUG7</accession>
<keyword evidence="3" id="KW-0132">Cell division</keyword>
<evidence type="ECO:0000256" key="4">
    <source>
        <dbReference type="ARBA" id="ARBA00022737"/>
    </source>
</evidence>
<dbReference type="CDD" id="cd19953">
    <property type="entry name" value="PDS5"/>
    <property type="match status" value="1"/>
</dbReference>
<dbReference type="Proteomes" id="UP000825935">
    <property type="component" value="Chromosome 11"/>
</dbReference>
<evidence type="ECO:0000256" key="1">
    <source>
        <dbReference type="ARBA" id="ARBA00004123"/>
    </source>
</evidence>
<evidence type="ECO:0000256" key="5">
    <source>
        <dbReference type="ARBA" id="ARBA00022776"/>
    </source>
</evidence>
<comment type="subcellular location">
    <subcellularLocation>
        <location evidence="1">Nucleus</location>
    </subcellularLocation>
</comment>
<dbReference type="Gene3D" id="1.25.10.10">
    <property type="entry name" value="Leucine-rich Repeat Variant"/>
    <property type="match status" value="1"/>
</dbReference>
<comment type="similarity">
    <text evidence="2">Belongs to the PDS5 family.</text>
</comment>
<dbReference type="OrthoDB" id="200660at2759"/>
<evidence type="ECO:0000313" key="11">
    <source>
        <dbReference type="Proteomes" id="UP000825935"/>
    </source>
</evidence>
<protein>
    <submittedName>
        <fullName evidence="10">Uncharacterized protein</fullName>
    </submittedName>
</protein>
<sequence>MVAPVCETMNEEEGLKELQEVGLRLLYPSSSRDFLCNTLEQASALLSAIQQLPQANVLAAMKPTMDALVKPNLLKHKDEDVQFLVTACISEIMRIVAPEAPYDDDTLKDIFDLIVKSFKGLADKNSRYFDKRMRILDSVASVRSCVVMLDLECDDLIREMFQIFFSVVSEEPKNIALAMRAIMCLVLEESEEIPLPLLEVLLRNLLRTKKGVSQTAYSLARAVFWRSDAHLRPHVEMFLTSKTCRNKWSDSYHDLIFEFSQLNTSYVLPVIPKLIEELQADKLDVRLKAIRLAGRILASQKGKQTESYNSMFTELLSLITHNVVEIRLSVIEFAKVYLSRPPWPRDQEVLAALCDCIEDGDPGVRRQVVFTICNFAKLNLDLVPIATLKKTADCLQDSEAIIRQETFQHLTEVHKEFCLKLSKGSDIELESFSWIPCRLFVCYDNEDPSGVRARALELVLEDELFPPEFSAENKVSCWVSSFDNFNNKALKGFERFFEGKQRFQEEMQKFLGFLTLSKDKENQKSKLDMQEISRRISNFFVSPSKVEPELQNLSDSKLLKLISELLDAKASSFKSLCLREDLRKAHGENGSRHDVLKELALKCSLPLFDKEDMSALLNKLQKYRSSSDDKMLKASVGLMLVITKYFPSLLEGGEAPLLKVLKDDEIFSKDEFVQILSRLRGPSSVALLEKLCMEGHYKNVKYVIRSLSALCNDNTSDVLPKLYKNLLDQLKGGSNMTTTLTALGFLAQCCVSESIKEERMEVVNFLLHDLLRRNSDSSLDGSNKQTGEITLWKVSAVKTLARSFIHKDNMDGSALPDELLEALLCLLKHGEVSDRIVSNDLDKAQLRLAASSAVLKLSTLYDRQISPQLFHATISCTQVDYHSIHWTTGKLDQSVLVKHGFLEKLYNGIMKHAVTFRYSFGFVLNINDGENGILEKSKQQLAECIKSTRGMLPKSPSNQPEYVLFYLVHYLARELCLINGDLTLESIQPILSKLVIFIWGLLVNDGEGVCIDASRADDLVRINFILGVFSEIKNAVDVVDVSKTEDSYALCDTGVALLKDVLGDSFPIFKASEGIPLPAELYKPIEEESMVDKSFIPSFLDESGAFARLKSSFPFKLELVVKHMKRKADTAPLKDTKTPLYKRNKVSDAAQEEKKEKNKRIASETMQTTVAADSQLATDLSFPASPKRKRGTNHISENGEVSSPETQQEQMDGVIPTPMRKPKALKVSVNEDDDVESGTMASDIGSPDGAVIKRVHIFIKRPKSPPPDLAHEPLQKEDSSDTKKRAKKEVDAASSESKRQGQKEAVVSVHDDEGADTLAEPVVADTPAEPVLSPRGTPRRSAKIRSDSGLSPSTPNVKVKEDEEAAAHKLVGCRIRVWWPMDKKFYKGIIRSYQSAKKKHKVVYDDGDVEILKLDEERWEMLKDTKGTPNSPSLESNSHAEDSLHRKETKEARNTKDFSDTKKPNSQTKSKKVPGRHHDAEIDNDSSGGDNREIMEQEGDMEDAEDKLAPASKKRKNGEKNSFSAKKANPKGSKEKSELNTQREITSVMPKESKEREDVPIKVYKGGKRKSQ</sequence>
<feature type="compositionally biased region" description="Basic and acidic residues" evidence="9">
    <location>
        <begin position="1551"/>
        <end position="1560"/>
    </location>
</feature>
<dbReference type="FunFam" id="2.30.30.140:FF:000033">
    <property type="entry name" value="Binding protein"/>
    <property type="match status" value="1"/>
</dbReference>
<evidence type="ECO:0000256" key="3">
    <source>
        <dbReference type="ARBA" id="ARBA00022618"/>
    </source>
</evidence>
<keyword evidence="6" id="KW-0539">Nucleus</keyword>
<feature type="region of interest" description="Disordered" evidence="9">
    <location>
        <begin position="1261"/>
        <end position="1360"/>
    </location>
</feature>
<comment type="function">
    <text evidence="8">Cohesin cofactor dispensable during the meiotic division but playing an important role in DNA repair by homologous recombination (HR) probably by helping SMC5/SMC6 complex. Regulator of sister chromatid cohesion in mitosis which may stabilize cohesin complex association with chromatin. May couple sister chromatid cohesion during mitosis to DNA replication. Cohesion ensures that chromosome partitioning is accurate in both meiotic and mitotic cells and plays an important role in DNA repair.</text>
</comment>
<evidence type="ECO:0000256" key="7">
    <source>
        <dbReference type="ARBA" id="ARBA00023306"/>
    </source>
</evidence>
<proteinExistence type="inferred from homology"/>